<keyword evidence="1" id="KW-1133">Transmembrane helix</keyword>
<feature type="transmembrane region" description="Helical" evidence="1">
    <location>
        <begin position="86"/>
        <end position="103"/>
    </location>
</feature>
<name>A0A238L988_9RHOB</name>
<sequence>MFIAPTVIVASAIFYCIAMVAMKSWWTMPGPLPALLILVPLIGGALLEVIALRQERLGMVYVGILGAEVIIIAAASLLLFNESFSLREVAGLVLVIAGTALAWT</sequence>
<dbReference type="RefSeq" id="WP_245820391.1">
    <property type="nucleotide sequence ID" value="NZ_FXZK01000001.1"/>
</dbReference>
<dbReference type="SUPFAM" id="SSF103481">
    <property type="entry name" value="Multidrug resistance efflux transporter EmrE"/>
    <property type="match status" value="1"/>
</dbReference>
<keyword evidence="1" id="KW-0472">Membrane</keyword>
<organism evidence="2 3">
    <name type="scientific">Flavimaricola marinus</name>
    <dbReference type="NCBI Taxonomy" id="1819565"/>
    <lineage>
        <taxon>Bacteria</taxon>
        <taxon>Pseudomonadati</taxon>
        <taxon>Pseudomonadota</taxon>
        <taxon>Alphaproteobacteria</taxon>
        <taxon>Rhodobacterales</taxon>
        <taxon>Paracoccaceae</taxon>
        <taxon>Flavimaricola</taxon>
    </lineage>
</organism>
<proteinExistence type="predicted"/>
<feature type="transmembrane region" description="Helical" evidence="1">
    <location>
        <begin position="7"/>
        <end position="26"/>
    </location>
</feature>
<feature type="transmembrane region" description="Helical" evidence="1">
    <location>
        <begin position="59"/>
        <end position="80"/>
    </location>
</feature>
<keyword evidence="3" id="KW-1185">Reference proteome</keyword>
<dbReference type="EMBL" id="FXZK01000001">
    <property type="protein sequence ID" value="SMY05974.1"/>
    <property type="molecule type" value="Genomic_DNA"/>
</dbReference>
<reference evidence="2 3" key="1">
    <citation type="submission" date="2017-05" db="EMBL/GenBank/DDBJ databases">
        <authorList>
            <person name="Song R."/>
            <person name="Chenine A.L."/>
            <person name="Ruprecht R.M."/>
        </authorList>
    </citation>
    <scope>NUCLEOTIDE SEQUENCE [LARGE SCALE GENOMIC DNA]</scope>
    <source>
        <strain evidence="2 3">CECT 8899</strain>
    </source>
</reference>
<dbReference type="Gene3D" id="1.10.3730.20">
    <property type="match status" value="1"/>
</dbReference>
<evidence type="ECO:0000256" key="1">
    <source>
        <dbReference type="SAM" id="Phobius"/>
    </source>
</evidence>
<feature type="transmembrane region" description="Helical" evidence="1">
    <location>
        <begin position="32"/>
        <end position="52"/>
    </location>
</feature>
<protein>
    <submittedName>
        <fullName evidence="2">Spermidine export protein MdtJ</fullName>
    </submittedName>
</protein>
<dbReference type="AlphaFoldDB" id="A0A238L988"/>
<keyword evidence="1" id="KW-0812">Transmembrane</keyword>
<dbReference type="InterPro" id="IPR037185">
    <property type="entry name" value="EmrE-like"/>
</dbReference>
<dbReference type="Proteomes" id="UP000201613">
    <property type="component" value="Unassembled WGS sequence"/>
</dbReference>
<gene>
    <name evidence="2" type="primary">mdtJ</name>
    <name evidence="2" type="ORF">LOM8899_00095</name>
</gene>
<evidence type="ECO:0000313" key="2">
    <source>
        <dbReference type="EMBL" id="SMY05974.1"/>
    </source>
</evidence>
<accession>A0A238L988</accession>
<evidence type="ECO:0000313" key="3">
    <source>
        <dbReference type="Proteomes" id="UP000201613"/>
    </source>
</evidence>